<dbReference type="EMBL" id="JAWIIV010000002">
    <property type="protein sequence ID" value="MEC4718358.1"/>
    <property type="molecule type" value="Genomic_DNA"/>
</dbReference>
<protein>
    <submittedName>
        <fullName evidence="2">Sulfur transferase domain-containing protein</fullName>
    </submittedName>
</protein>
<sequence>MDRFKQLEDSMLLGPQPTEQDLEQAKQLGIKTVIDFRLPSETPMPNAEVAARCGLGYANILVNKASLSKEQIDELDRVMREKEGPFLIHCASGARAAMLLALSRAKKNNWTAERTFEEARSMGFDLQTSPEFAKFVVEATTK</sequence>
<keyword evidence="2" id="KW-0808">Transferase</keyword>
<dbReference type="Proteomes" id="UP001352263">
    <property type="component" value="Unassembled WGS sequence"/>
</dbReference>
<evidence type="ECO:0000259" key="1">
    <source>
        <dbReference type="Pfam" id="PF04273"/>
    </source>
</evidence>
<dbReference type="Gene3D" id="3.90.190.10">
    <property type="entry name" value="Protein tyrosine phosphatase superfamily"/>
    <property type="match status" value="1"/>
</dbReference>
<proteinExistence type="predicted"/>
<evidence type="ECO:0000313" key="2">
    <source>
        <dbReference type="EMBL" id="MEC4718358.1"/>
    </source>
</evidence>
<name>A0ABU6J3Z7_9BURK</name>
<dbReference type="InterPro" id="IPR005939">
    <property type="entry name" value="BLH_phosphatase-like"/>
</dbReference>
<feature type="domain" description="Beta-lactamase hydrolase-like protein phosphatase-like" evidence="1">
    <location>
        <begin position="4"/>
        <end position="105"/>
    </location>
</feature>
<dbReference type="InterPro" id="IPR029021">
    <property type="entry name" value="Prot-tyrosine_phosphatase-like"/>
</dbReference>
<reference evidence="2 3" key="1">
    <citation type="submission" date="2023-10" db="EMBL/GenBank/DDBJ databases">
        <title>Noviherbaspirillum sp. CPCC 100848 genome assembly.</title>
        <authorList>
            <person name="Li X.Y."/>
            <person name="Fang X.M."/>
        </authorList>
    </citation>
    <scope>NUCLEOTIDE SEQUENCE [LARGE SCALE GENOMIC DNA]</scope>
    <source>
        <strain evidence="2 3">CPCC 100848</strain>
    </source>
</reference>
<accession>A0ABU6J3Z7</accession>
<keyword evidence="3" id="KW-1185">Reference proteome</keyword>
<dbReference type="Pfam" id="PF04273">
    <property type="entry name" value="BLH_phosphatase"/>
    <property type="match status" value="1"/>
</dbReference>
<comment type="caution">
    <text evidence="2">The sequence shown here is derived from an EMBL/GenBank/DDBJ whole genome shotgun (WGS) entry which is preliminary data.</text>
</comment>
<evidence type="ECO:0000313" key="3">
    <source>
        <dbReference type="Proteomes" id="UP001352263"/>
    </source>
</evidence>
<dbReference type="RefSeq" id="WP_194724068.1">
    <property type="nucleotide sequence ID" value="NZ_JAWIIV010000002.1"/>
</dbReference>
<dbReference type="SUPFAM" id="SSF52799">
    <property type="entry name" value="(Phosphotyrosine protein) phosphatases II"/>
    <property type="match status" value="1"/>
</dbReference>
<gene>
    <name evidence="2" type="ORF">RY831_04325</name>
</gene>
<organism evidence="2 3">
    <name type="scientific">Noviherbaspirillum album</name>
    <dbReference type="NCBI Taxonomy" id="3080276"/>
    <lineage>
        <taxon>Bacteria</taxon>
        <taxon>Pseudomonadati</taxon>
        <taxon>Pseudomonadota</taxon>
        <taxon>Betaproteobacteria</taxon>
        <taxon>Burkholderiales</taxon>
        <taxon>Oxalobacteraceae</taxon>
        <taxon>Noviherbaspirillum</taxon>
    </lineage>
</organism>
<dbReference type="GO" id="GO:0016740">
    <property type="term" value="F:transferase activity"/>
    <property type="evidence" value="ECO:0007669"/>
    <property type="project" value="UniProtKB-KW"/>
</dbReference>